<evidence type="ECO:0000256" key="5">
    <source>
        <dbReference type="ARBA" id="ARBA00022840"/>
    </source>
</evidence>
<dbReference type="Gene3D" id="3.40.50.300">
    <property type="entry name" value="P-loop containing nucleotide triphosphate hydrolases"/>
    <property type="match status" value="1"/>
</dbReference>
<dbReference type="InterPro" id="IPR003593">
    <property type="entry name" value="AAA+_ATPase"/>
</dbReference>
<dbReference type="STRING" id="579748.TW81_10320"/>
<comment type="subcellular location">
    <subcellularLocation>
        <location evidence="8">Cell membrane</location>
        <topology evidence="8">Peripheral membrane protein</topology>
    </subcellularLocation>
</comment>
<dbReference type="NCBIfam" id="NF002981">
    <property type="entry name" value="PRK03695.1"/>
    <property type="match status" value="1"/>
</dbReference>
<sequence>MIHVNSLSVGSRLLPLSFSVSAGEILHVIGPNGSGKSTLLSAVAGLLDFNGEATIFEQDVQHASVEALASCRAFLMQSDRPAFNLDVVHYLSLSLPASLKTTSTELTGVIEQLAQLLEIDDKLHRSIYHLSGGEWQRVRLCAICLQIWPTLNPRARLLILDEPAAPLDIGQETLLYKLIQRVADMGIAVIMSNHDLNRTLKHADKALLLDKGVLQKVGEVEEALSVSELSRVFRTEVQRVIVADSPVLLFE</sequence>
<dbReference type="AlphaFoldDB" id="A0A0F4NMM9"/>
<dbReference type="InterPro" id="IPR023693">
    <property type="entry name" value="ABC_transptr_BtuD"/>
</dbReference>
<dbReference type="Proteomes" id="UP000033673">
    <property type="component" value="Unassembled WGS sequence"/>
</dbReference>
<keyword evidence="4 8" id="KW-0547">Nucleotide-binding</keyword>
<evidence type="ECO:0000256" key="4">
    <source>
        <dbReference type="ARBA" id="ARBA00022741"/>
    </source>
</evidence>
<evidence type="ECO:0000256" key="8">
    <source>
        <dbReference type="HAMAP-Rule" id="MF_01005"/>
    </source>
</evidence>
<dbReference type="RefSeq" id="WP_045955615.1">
    <property type="nucleotide sequence ID" value="NZ_JXXV01000016.1"/>
</dbReference>
<dbReference type="EC" id="7.6.2.8" evidence="8"/>
<keyword evidence="7 8" id="KW-0472">Membrane</keyword>
<dbReference type="PROSITE" id="PS50893">
    <property type="entry name" value="ABC_TRANSPORTER_2"/>
    <property type="match status" value="1"/>
</dbReference>
<proteinExistence type="inferred from homology"/>
<evidence type="ECO:0000256" key="3">
    <source>
        <dbReference type="ARBA" id="ARBA00022519"/>
    </source>
</evidence>
<dbReference type="SMART" id="SM00382">
    <property type="entry name" value="AAA"/>
    <property type="match status" value="1"/>
</dbReference>
<dbReference type="OrthoDB" id="5292475at2"/>
<reference evidence="10 11" key="1">
    <citation type="journal article" date="2015" name="BMC Genomics">
        <title>Genome mining reveals unlocked bioactive potential of marine Gram-negative bacteria.</title>
        <authorList>
            <person name="Machado H."/>
            <person name="Sonnenschein E.C."/>
            <person name="Melchiorsen J."/>
            <person name="Gram L."/>
        </authorList>
    </citation>
    <scope>NUCLEOTIDE SEQUENCE [LARGE SCALE GENOMIC DNA]</scope>
    <source>
        <strain evidence="10 11">S2757</strain>
    </source>
</reference>
<keyword evidence="6 8" id="KW-1278">Translocase</keyword>
<accession>A0A0F4NMM9</accession>
<comment type="function">
    <text evidence="8">Part of the ABC transporter complex BtuCDF involved in vitamin B12 import. Responsible for energy coupling to the transport system.</text>
</comment>
<keyword evidence="11" id="KW-1185">Reference proteome</keyword>
<dbReference type="PANTHER" id="PTHR42734:SF18">
    <property type="entry name" value="VITAMIN B12 IMPORT ATP-BINDING PROTEIN BTUD"/>
    <property type="match status" value="1"/>
</dbReference>
<dbReference type="InterPro" id="IPR003439">
    <property type="entry name" value="ABC_transporter-like_ATP-bd"/>
</dbReference>
<protein>
    <recommendedName>
        <fullName evidence="8">Vitamin B12 import ATP-binding protein BtuD</fullName>
        <ecNumber evidence="8">7.6.2.8</ecNumber>
    </recommendedName>
    <alternativeName>
        <fullName evidence="8">Vitamin B12-transporting ATPase</fullName>
    </alternativeName>
</protein>
<dbReference type="Pfam" id="PF00005">
    <property type="entry name" value="ABC_tran"/>
    <property type="match status" value="1"/>
</dbReference>
<keyword evidence="3" id="KW-0997">Cell inner membrane</keyword>
<keyword evidence="1 8" id="KW-0813">Transport</keyword>
<keyword evidence="2 8" id="KW-1003">Cell membrane</keyword>
<dbReference type="EMBL" id="JXXV01000016">
    <property type="protein sequence ID" value="KJY83376.1"/>
    <property type="molecule type" value="Genomic_DNA"/>
</dbReference>
<comment type="catalytic activity">
    <reaction evidence="8">
        <text>an R-cob(III)alamin(out) + ATP + H2O = an R-cob(III)alamin(in) + ADP + phosphate + H(+)</text>
        <dbReference type="Rhea" id="RHEA:17873"/>
        <dbReference type="ChEBI" id="CHEBI:15377"/>
        <dbReference type="ChEBI" id="CHEBI:15378"/>
        <dbReference type="ChEBI" id="CHEBI:30616"/>
        <dbReference type="ChEBI" id="CHEBI:43474"/>
        <dbReference type="ChEBI" id="CHEBI:140785"/>
        <dbReference type="ChEBI" id="CHEBI:456216"/>
        <dbReference type="EC" id="7.6.2.8"/>
    </reaction>
</comment>
<evidence type="ECO:0000313" key="11">
    <source>
        <dbReference type="Proteomes" id="UP000033673"/>
    </source>
</evidence>
<evidence type="ECO:0000259" key="9">
    <source>
        <dbReference type="PROSITE" id="PS50893"/>
    </source>
</evidence>
<evidence type="ECO:0000256" key="1">
    <source>
        <dbReference type="ARBA" id="ARBA00022448"/>
    </source>
</evidence>
<dbReference type="InterPro" id="IPR050153">
    <property type="entry name" value="Metal_Ion_Import_ABC"/>
</dbReference>
<gene>
    <name evidence="8" type="primary">btuD</name>
    <name evidence="10" type="ORF">TW81_10320</name>
</gene>
<keyword evidence="5 8" id="KW-0067">ATP-binding</keyword>
<organism evidence="10 11">
    <name type="scientific">Vibrio galatheae</name>
    <dbReference type="NCBI Taxonomy" id="579748"/>
    <lineage>
        <taxon>Bacteria</taxon>
        <taxon>Pseudomonadati</taxon>
        <taxon>Pseudomonadota</taxon>
        <taxon>Gammaproteobacteria</taxon>
        <taxon>Vibrionales</taxon>
        <taxon>Vibrionaceae</taxon>
        <taxon>Vibrio</taxon>
    </lineage>
</organism>
<dbReference type="GO" id="GO:0005524">
    <property type="term" value="F:ATP binding"/>
    <property type="evidence" value="ECO:0007669"/>
    <property type="project" value="UniProtKB-KW"/>
</dbReference>
<name>A0A0F4NMM9_9VIBR</name>
<dbReference type="PANTHER" id="PTHR42734">
    <property type="entry name" value="METAL TRANSPORT SYSTEM ATP-BINDING PROTEIN TM_0124-RELATED"/>
    <property type="match status" value="1"/>
</dbReference>
<dbReference type="InterPro" id="IPR027417">
    <property type="entry name" value="P-loop_NTPase"/>
</dbReference>
<dbReference type="SUPFAM" id="SSF52540">
    <property type="entry name" value="P-loop containing nucleoside triphosphate hydrolases"/>
    <property type="match status" value="1"/>
</dbReference>
<evidence type="ECO:0000256" key="6">
    <source>
        <dbReference type="ARBA" id="ARBA00022967"/>
    </source>
</evidence>
<dbReference type="GO" id="GO:0016887">
    <property type="term" value="F:ATP hydrolysis activity"/>
    <property type="evidence" value="ECO:0007669"/>
    <property type="project" value="InterPro"/>
</dbReference>
<dbReference type="PATRIC" id="fig|579748.3.peg.2124"/>
<evidence type="ECO:0000256" key="7">
    <source>
        <dbReference type="ARBA" id="ARBA00023136"/>
    </source>
</evidence>
<comment type="subunit">
    <text evidence="8">The complex is composed of two ATP-binding proteins (BtuD), two transmembrane proteins (BtuC) and a solute-binding protein (BtuF).</text>
</comment>
<dbReference type="HAMAP" id="MF_01005">
    <property type="entry name" value="BtuD"/>
    <property type="match status" value="1"/>
</dbReference>
<feature type="binding site" evidence="8">
    <location>
        <begin position="30"/>
        <end position="37"/>
    </location>
    <ligand>
        <name>ATP</name>
        <dbReference type="ChEBI" id="CHEBI:30616"/>
    </ligand>
</feature>
<dbReference type="GO" id="GO:0005886">
    <property type="term" value="C:plasma membrane"/>
    <property type="evidence" value="ECO:0007669"/>
    <property type="project" value="UniProtKB-SubCell"/>
</dbReference>
<feature type="domain" description="ABC transporter" evidence="9">
    <location>
        <begin position="2"/>
        <end position="236"/>
    </location>
</feature>
<evidence type="ECO:0000313" key="10">
    <source>
        <dbReference type="EMBL" id="KJY83376.1"/>
    </source>
</evidence>
<comment type="caution">
    <text evidence="10">The sequence shown here is derived from an EMBL/GenBank/DDBJ whole genome shotgun (WGS) entry which is preliminary data.</text>
</comment>
<evidence type="ECO:0000256" key="2">
    <source>
        <dbReference type="ARBA" id="ARBA00022475"/>
    </source>
</evidence>
<dbReference type="GO" id="GO:0015420">
    <property type="term" value="F:ABC-type vitamin B12 transporter activity"/>
    <property type="evidence" value="ECO:0007669"/>
    <property type="project" value="UniProtKB-UniRule"/>
</dbReference>
<comment type="similarity">
    <text evidence="8">Belongs to the ABC transporter superfamily. Vitamin B12 importer (TC 3.A.1.13.1) family.</text>
</comment>
<dbReference type="FunFam" id="3.40.50.300:FF:000462">
    <property type="entry name" value="Vitamin B12 import ATP-binding protein BtuD"/>
    <property type="match status" value="1"/>
</dbReference>